<name>A0A562T6I4_CHIJA</name>
<dbReference type="EMBL" id="VLLG01000003">
    <property type="protein sequence ID" value="TWI88864.1"/>
    <property type="molecule type" value="Genomic_DNA"/>
</dbReference>
<comment type="caution">
    <text evidence="2">The sequence shown here is derived from an EMBL/GenBank/DDBJ whole genome shotgun (WGS) entry which is preliminary data.</text>
</comment>
<gene>
    <name evidence="2" type="ORF">LX66_2951</name>
</gene>
<evidence type="ECO:0000256" key="1">
    <source>
        <dbReference type="SAM" id="Coils"/>
    </source>
</evidence>
<keyword evidence="3" id="KW-1185">Reference proteome</keyword>
<sequence length="710" mass="80805">MLVVPLPPYPADYETVRGLVIRRSRGPQALPVISRKPFLTVHGNIVYDLYYQSNVDTPYLEKELYQHTLQTSLEITIRDQYPLRVAFTTQRGNSALFRDITGLNLQYSNRDFKNALLLKAQKWEPGTLEEWGELAQLKQRIEERIKELNRLKRWKTSPSQIQMLVEARERELYGRLKDSLSARGSLMDSLQKYMPARDKADSVSDLLRERYAAAARQVDSLQQELVAWERLYQQKQQAFGARKQQLMTAIMNSRNNKELADSLATMNLPDTILPDGYRSLLAVRSVGIGRTMVDYSELTARNVTITGVQAEYNPSYYIAFATGAVDYRFRDFIVNENRVRQYLNIVRVGTGMKEGNNIILSFYTGKKQVYNFNTAPGNNITEAPDYKIMGVSLEGRWQLNKHNYIIGEAAKSSMPYYVRSAHDQGLGASMVSLNDHSNEAFAVTACSFIPATGTRISAMFKRMGANFQSFNLYTSGSAQTAWMVKADQPLFKQQLTLSGAVRQNVYTSVFENAAYRSNTIFKSIQATFRRKHWPVLSLGYFPSSQLMKLSEDKYVENLFYTLVATASHFYRYQGITMNTIFSGTKFYNHQTDSNFVYFNSTNLLLNQTVFLGKFTLNGGLSSAVNQDYALYGIDGSMQYKILTWLEIGGGIKYNYQTEYNLQQTGYSANARVNIPKIGEVALMADKGFVPGVDRQLVPNKTGRITYTKIF</sequence>
<evidence type="ECO:0000313" key="3">
    <source>
        <dbReference type="Proteomes" id="UP000316778"/>
    </source>
</evidence>
<proteinExistence type="predicted"/>
<dbReference type="AlphaFoldDB" id="A0A562T6I4"/>
<keyword evidence="1" id="KW-0175">Coiled coil</keyword>
<feature type="coiled-coil region" evidence="1">
    <location>
        <begin position="204"/>
        <end position="238"/>
    </location>
</feature>
<organism evidence="2 3">
    <name type="scientific">Chitinophaga japonensis</name>
    <name type="common">Flexibacter japonensis</name>
    <dbReference type="NCBI Taxonomy" id="104662"/>
    <lineage>
        <taxon>Bacteria</taxon>
        <taxon>Pseudomonadati</taxon>
        <taxon>Bacteroidota</taxon>
        <taxon>Chitinophagia</taxon>
        <taxon>Chitinophagales</taxon>
        <taxon>Chitinophagaceae</taxon>
        <taxon>Chitinophaga</taxon>
    </lineage>
</organism>
<evidence type="ECO:0000313" key="2">
    <source>
        <dbReference type="EMBL" id="TWI88864.1"/>
    </source>
</evidence>
<protein>
    <submittedName>
        <fullName evidence="2">Uncharacterized protein</fullName>
    </submittedName>
</protein>
<reference evidence="2 3" key="1">
    <citation type="journal article" date="2013" name="Stand. Genomic Sci.">
        <title>Genomic Encyclopedia of Type Strains, Phase I: The one thousand microbial genomes (KMG-I) project.</title>
        <authorList>
            <person name="Kyrpides N.C."/>
            <person name="Woyke T."/>
            <person name="Eisen J.A."/>
            <person name="Garrity G."/>
            <person name="Lilburn T.G."/>
            <person name="Beck B.J."/>
            <person name="Whitman W.B."/>
            <person name="Hugenholtz P."/>
            <person name="Klenk H.P."/>
        </authorList>
    </citation>
    <scope>NUCLEOTIDE SEQUENCE [LARGE SCALE GENOMIC DNA]</scope>
    <source>
        <strain evidence="2 3">DSM 13484</strain>
    </source>
</reference>
<dbReference type="Proteomes" id="UP000316778">
    <property type="component" value="Unassembled WGS sequence"/>
</dbReference>
<accession>A0A562T6I4</accession>